<dbReference type="CDD" id="cd08977">
    <property type="entry name" value="SusD"/>
    <property type="match status" value="1"/>
</dbReference>
<evidence type="ECO:0000259" key="6">
    <source>
        <dbReference type="Pfam" id="PF07980"/>
    </source>
</evidence>
<evidence type="ECO:0000256" key="5">
    <source>
        <dbReference type="ARBA" id="ARBA00023237"/>
    </source>
</evidence>
<accession>A0A2P8G9Q7</accession>
<dbReference type="EMBL" id="PYGK01000005">
    <property type="protein sequence ID" value="PSL30703.1"/>
    <property type="molecule type" value="Genomic_DNA"/>
</dbReference>
<dbReference type="OrthoDB" id="625727at2"/>
<dbReference type="Proteomes" id="UP000240978">
    <property type="component" value="Unassembled WGS sequence"/>
</dbReference>
<evidence type="ECO:0000256" key="1">
    <source>
        <dbReference type="ARBA" id="ARBA00004442"/>
    </source>
</evidence>
<dbReference type="InterPro" id="IPR033985">
    <property type="entry name" value="SusD-like_N"/>
</dbReference>
<dbReference type="SUPFAM" id="SSF48452">
    <property type="entry name" value="TPR-like"/>
    <property type="match status" value="1"/>
</dbReference>
<evidence type="ECO:0000256" key="2">
    <source>
        <dbReference type="ARBA" id="ARBA00006275"/>
    </source>
</evidence>
<evidence type="ECO:0000256" key="3">
    <source>
        <dbReference type="ARBA" id="ARBA00022729"/>
    </source>
</evidence>
<evidence type="ECO:0000256" key="4">
    <source>
        <dbReference type="ARBA" id="ARBA00023136"/>
    </source>
</evidence>
<keyword evidence="4" id="KW-0472">Membrane</keyword>
<gene>
    <name evidence="8" type="ORF">CLV42_10564</name>
</gene>
<dbReference type="Gene3D" id="1.25.40.390">
    <property type="match status" value="1"/>
</dbReference>
<dbReference type="Pfam" id="PF07980">
    <property type="entry name" value="SusD_RagB"/>
    <property type="match status" value="1"/>
</dbReference>
<dbReference type="Pfam" id="PF14322">
    <property type="entry name" value="SusD-like_3"/>
    <property type="match status" value="1"/>
</dbReference>
<comment type="subcellular location">
    <subcellularLocation>
        <location evidence="1">Cell outer membrane</location>
    </subcellularLocation>
</comment>
<keyword evidence="3" id="KW-0732">Signal</keyword>
<comment type="similarity">
    <text evidence="2">Belongs to the SusD family.</text>
</comment>
<evidence type="ECO:0000259" key="7">
    <source>
        <dbReference type="Pfam" id="PF14322"/>
    </source>
</evidence>
<name>A0A2P8G9Q7_9BACT</name>
<dbReference type="RefSeq" id="WP_106602558.1">
    <property type="nucleotide sequence ID" value="NZ_PYGK01000005.1"/>
</dbReference>
<dbReference type="AlphaFoldDB" id="A0A2P8G9Q7"/>
<dbReference type="InterPro" id="IPR012944">
    <property type="entry name" value="SusD_RagB_dom"/>
</dbReference>
<keyword evidence="5" id="KW-0998">Cell outer membrane</keyword>
<proteinExistence type="inferred from homology"/>
<evidence type="ECO:0000313" key="8">
    <source>
        <dbReference type="EMBL" id="PSL30703.1"/>
    </source>
</evidence>
<sequence>MQKKIIFILSIFLLPFLSCKKMIEIDPPIDQITSNTAFKNDASAIAVLNGIYEMMSRGSFATGLNSISAVIGIASDELKTVRDDQTLIYMNNQNSQNGGTYSFWTELYQFIYRVNGAVEGLSASKTLKESTKQQLLGEARFLRAFFYFYLVNLYGDVPLVLSTDFLKSSKLPRQGLADVYQQIIEDLSFARENLSVNYLDSDMKSSDERTRPTKNVATSLLSRVYLYLGRWDDAIALSTDVIAQQNIYALATLNSIFLKNSQEAIWQLQPVNGLANTEDGNAFILTSSPNPFGKPYSLSMSIVNSFETSDGRKNEWIGMIDDGSGTSAFFPFKYKIGELDKPVSEYLMVFRLAEQYLIRAEARARKGNITGNNGAESDLNIIRARAGLPHLQDLSQNNIYSTILSERRHEFFSEWGHRWFDIKRMGVVDQVMTEAMTEKGGVWKSYQQLFPIPQQELQRNPSLTGHQNPGYN</sequence>
<comment type="caution">
    <text evidence="8">The sequence shown here is derived from an EMBL/GenBank/DDBJ whole genome shotgun (WGS) entry which is preliminary data.</text>
</comment>
<keyword evidence="9" id="KW-1185">Reference proteome</keyword>
<feature type="domain" description="SusD-like N-terminal" evidence="7">
    <location>
        <begin position="89"/>
        <end position="226"/>
    </location>
</feature>
<dbReference type="GO" id="GO:0009279">
    <property type="term" value="C:cell outer membrane"/>
    <property type="evidence" value="ECO:0007669"/>
    <property type="project" value="UniProtKB-SubCell"/>
</dbReference>
<evidence type="ECO:0000313" key="9">
    <source>
        <dbReference type="Proteomes" id="UP000240978"/>
    </source>
</evidence>
<reference evidence="8 9" key="1">
    <citation type="submission" date="2018-03" db="EMBL/GenBank/DDBJ databases">
        <title>Genomic Encyclopedia of Archaeal and Bacterial Type Strains, Phase II (KMG-II): from individual species to whole genera.</title>
        <authorList>
            <person name="Goeker M."/>
        </authorList>
    </citation>
    <scope>NUCLEOTIDE SEQUENCE [LARGE SCALE GENOMIC DNA]</scope>
    <source>
        <strain evidence="8 9">DSM 18107</strain>
    </source>
</reference>
<dbReference type="InterPro" id="IPR011990">
    <property type="entry name" value="TPR-like_helical_dom_sf"/>
</dbReference>
<feature type="domain" description="RagB/SusD" evidence="6">
    <location>
        <begin position="346"/>
        <end position="471"/>
    </location>
</feature>
<protein>
    <submittedName>
        <fullName evidence="8">RagB/SusD domain-containing protein</fullName>
    </submittedName>
</protein>
<organism evidence="8 9">
    <name type="scientific">Chitinophaga ginsengisoli</name>
    <dbReference type="NCBI Taxonomy" id="363837"/>
    <lineage>
        <taxon>Bacteria</taxon>
        <taxon>Pseudomonadati</taxon>
        <taxon>Bacteroidota</taxon>
        <taxon>Chitinophagia</taxon>
        <taxon>Chitinophagales</taxon>
        <taxon>Chitinophagaceae</taxon>
        <taxon>Chitinophaga</taxon>
    </lineage>
</organism>